<evidence type="ECO:0000313" key="5">
    <source>
        <dbReference type="Proteomes" id="UP000325780"/>
    </source>
</evidence>
<keyword evidence="5" id="KW-1185">Reference proteome</keyword>
<dbReference type="Pfam" id="PF01828">
    <property type="entry name" value="Peptidase_A4"/>
    <property type="match status" value="1"/>
</dbReference>
<dbReference type="InterPro" id="IPR038656">
    <property type="entry name" value="Peptidase_G1_sf"/>
</dbReference>
<dbReference type="EMBL" id="ML742073">
    <property type="protein sequence ID" value="KAE8151330.1"/>
    <property type="molecule type" value="Genomic_DNA"/>
</dbReference>
<dbReference type="GO" id="GO:0006508">
    <property type="term" value="P:proteolysis"/>
    <property type="evidence" value="ECO:0007669"/>
    <property type="project" value="InterPro"/>
</dbReference>
<evidence type="ECO:0000256" key="3">
    <source>
        <dbReference type="SAM" id="SignalP"/>
    </source>
</evidence>
<feature type="region of interest" description="Disordered" evidence="2">
    <location>
        <begin position="36"/>
        <end position="55"/>
    </location>
</feature>
<feature type="chain" id="PRO_5025029629" evidence="3">
    <location>
        <begin position="19"/>
        <end position="268"/>
    </location>
</feature>
<protein>
    <submittedName>
        <fullName evidence="4">Aspergillopepsin-2</fullName>
    </submittedName>
</protein>
<sequence>MKFTTAIATAILASAAMAAPERGLASRVKARAAAARGSRPLEAAQKPADTTNKTNVQYSSNWSGAVLENPPSASATYTAVTGTFTVPEPTGSGSGSSSASAWVGIDGDTYSDAILQTGVDFTVTDGEASFDAWYEWLPDYAYDFSGIDIAAGDEIVAIVESYSSSSGIAIIENKSNGQKVSKKLSAPDSSSHLGGINAEWIVEDFEENGSLVDLVDFGTVTFTGAEAKAANGESVGVSGATVIDIAQGSQVVTDVTIDGDSEVTVRYV</sequence>
<dbReference type="CDD" id="cd13426">
    <property type="entry name" value="Peptidase_G1"/>
    <property type="match status" value="1"/>
</dbReference>
<dbReference type="InterPro" id="IPR013320">
    <property type="entry name" value="ConA-like_dom_sf"/>
</dbReference>
<feature type="active site" description="Proton acceptor" evidence="1">
    <location>
        <position position="203"/>
    </location>
</feature>
<dbReference type="PRINTS" id="PR00977">
    <property type="entry name" value="SCYTLDPTASE"/>
</dbReference>
<keyword evidence="3" id="KW-0732">Signal</keyword>
<dbReference type="AlphaFoldDB" id="A0A5N6TYC7"/>
<evidence type="ECO:0000313" key="4">
    <source>
        <dbReference type="EMBL" id="KAE8151330.1"/>
    </source>
</evidence>
<dbReference type="Gene3D" id="2.60.120.700">
    <property type="entry name" value="Peptidase G1"/>
    <property type="match status" value="1"/>
</dbReference>
<feature type="signal peptide" evidence="3">
    <location>
        <begin position="1"/>
        <end position="18"/>
    </location>
</feature>
<accession>A0A5N6TYC7</accession>
<evidence type="ECO:0000256" key="1">
    <source>
        <dbReference type="PIRSR" id="PIRSR600250-50"/>
    </source>
</evidence>
<reference evidence="4 5" key="1">
    <citation type="submission" date="2019-04" db="EMBL/GenBank/DDBJ databases">
        <title>Friends and foes A comparative genomics study of 23 Aspergillus species from section Flavi.</title>
        <authorList>
            <consortium name="DOE Joint Genome Institute"/>
            <person name="Kjaerbolling I."/>
            <person name="Vesth T."/>
            <person name="Frisvad J.C."/>
            <person name="Nybo J.L."/>
            <person name="Theobald S."/>
            <person name="Kildgaard S."/>
            <person name="Isbrandt T."/>
            <person name="Kuo A."/>
            <person name="Sato A."/>
            <person name="Lyhne E.K."/>
            <person name="Kogle M.E."/>
            <person name="Wiebenga A."/>
            <person name="Kun R.S."/>
            <person name="Lubbers R.J."/>
            <person name="Makela M.R."/>
            <person name="Barry K."/>
            <person name="Chovatia M."/>
            <person name="Clum A."/>
            <person name="Daum C."/>
            <person name="Haridas S."/>
            <person name="He G."/>
            <person name="LaButti K."/>
            <person name="Lipzen A."/>
            <person name="Mondo S."/>
            <person name="Riley R."/>
            <person name="Salamov A."/>
            <person name="Simmons B.A."/>
            <person name="Magnuson J.K."/>
            <person name="Henrissat B."/>
            <person name="Mortensen U.H."/>
            <person name="Larsen T.O."/>
            <person name="Devries R.P."/>
            <person name="Grigoriev I.V."/>
            <person name="Machida M."/>
            <person name="Baker S.E."/>
            <person name="Andersen M.R."/>
        </authorList>
    </citation>
    <scope>NUCLEOTIDE SEQUENCE [LARGE SCALE GENOMIC DNA]</scope>
    <source>
        <strain evidence="4 5">IBT 18842</strain>
    </source>
</reference>
<dbReference type="InterPro" id="IPR000250">
    <property type="entry name" value="Peptidase_G1"/>
</dbReference>
<gene>
    <name evidence="4" type="ORF">BDV25DRAFT_171558</name>
</gene>
<dbReference type="GO" id="GO:0070007">
    <property type="term" value="F:glutamic-type endopeptidase activity"/>
    <property type="evidence" value="ECO:0007669"/>
    <property type="project" value="InterPro"/>
</dbReference>
<dbReference type="PANTHER" id="PTHR37536:SF1">
    <property type="entry name" value="ASPERGILLOPEPSIN, PUTAITVE (AFU_ORTHOLOGUE AFUA_7G01200)"/>
    <property type="match status" value="1"/>
</dbReference>
<dbReference type="Proteomes" id="UP000325780">
    <property type="component" value="Unassembled WGS sequence"/>
</dbReference>
<dbReference type="SUPFAM" id="SSF49899">
    <property type="entry name" value="Concanavalin A-like lectins/glucanases"/>
    <property type="match status" value="1"/>
</dbReference>
<name>A0A5N6TYC7_ASPAV</name>
<dbReference type="PANTHER" id="PTHR37536">
    <property type="entry name" value="PUTATIVE (AFU_ORTHOLOGUE AFUA_3G02970)-RELATED"/>
    <property type="match status" value="1"/>
</dbReference>
<proteinExistence type="predicted"/>
<organism evidence="4 5">
    <name type="scientific">Aspergillus avenaceus</name>
    <dbReference type="NCBI Taxonomy" id="36643"/>
    <lineage>
        <taxon>Eukaryota</taxon>
        <taxon>Fungi</taxon>
        <taxon>Dikarya</taxon>
        <taxon>Ascomycota</taxon>
        <taxon>Pezizomycotina</taxon>
        <taxon>Eurotiomycetes</taxon>
        <taxon>Eurotiomycetidae</taxon>
        <taxon>Eurotiales</taxon>
        <taxon>Aspergillaceae</taxon>
        <taxon>Aspergillus</taxon>
        <taxon>Aspergillus subgen. Circumdati</taxon>
    </lineage>
</organism>
<evidence type="ECO:0000256" key="2">
    <source>
        <dbReference type="SAM" id="MobiDB-lite"/>
    </source>
</evidence>
<dbReference type="OrthoDB" id="2862635at2759"/>